<proteinExistence type="predicted"/>
<reference evidence="2 3" key="1">
    <citation type="submission" date="2018-12" db="EMBL/GenBank/DDBJ databases">
        <authorList>
            <person name="Yang Y."/>
        </authorList>
    </citation>
    <scope>NUCLEOTIDE SEQUENCE [LARGE SCALE GENOMIC DNA]</scope>
    <source>
        <strain evidence="2 3">GSF71</strain>
    </source>
</reference>
<evidence type="ECO:0000313" key="2">
    <source>
        <dbReference type="EMBL" id="RUQ65864.1"/>
    </source>
</evidence>
<dbReference type="RefSeq" id="WP_127002909.1">
    <property type="nucleotide sequence ID" value="NZ_JBNPXW010000022.1"/>
</dbReference>
<name>A0A433J2E3_9PROT</name>
<keyword evidence="3" id="KW-1185">Reference proteome</keyword>
<sequence>MIRPAHLVPLALALTTLLVPGCTTRERIPNPPDVRSAPSGGTGLEKVYGEWEADKPTSLLAQPTPGGGVVATIGAGQAVTVLGRVRNSDWIAVKAAGSTAYVRLHLLRLKGSTPAGTRGTTTTISKPADNAGPSIKAAPRGKVGATAIPG</sequence>
<accession>A0A433J2E3</accession>
<evidence type="ECO:0000313" key="3">
    <source>
        <dbReference type="Proteomes" id="UP000280346"/>
    </source>
</evidence>
<dbReference type="AlphaFoldDB" id="A0A433J2E3"/>
<gene>
    <name evidence="2" type="ORF">EJ913_24620</name>
</gene>
<comment type="caution">
    <text evidence="2">The sequence shown here is derived from an EMBL/GenBank/DDBJ whole genome shotgun (WGS) entry which is preliminary data.</text>
</comment>
<feature type="compositionally biased region" description="Low complexity" evidence="1">
    <location>
        <begin position="113"/>
        <end position="123"/>
    </location>
</feature>
<protein>
    <submittedName>
        <fullName evidence="2">SH3 domain-containing protein</fullName>
    </submittedName>
</protein>
<dbReference type="Gene3D" id="2.30.30.40">
    <property type="entry name" value="SH3 Domains"/>
    <property type="match status" value="1"/>
</dbReference>
<feature type="region of interest" description="Disordered" evidence="1">
    <location>
        <begin position="113"/>
        <end position="150"/>
    </location>
</feature>
<dbReference type="Proteomes" id="UP000280346">
    <property type="component" value="Unassembled WGS sequence"/>
</dbReference>
<dbReference type="OrthoDB" id="7303331at2"/>
<evidence type="ECO:0000256" key="1">
    <source>
        <dbReference type="SAM" id="MobiDB-lite"/>
    </source>
</evidence>
<organism evidence="2 3">
    <name type="scientific">Azospirillum doebereinerae</name>
    <dbReference type="NCBI Taxonomy" id="92933"/>
    <lineage>
        <taxon>Bacteria</taxon>
        <taxon>Pseudomonadati</taxon>
        <taxon>Pseudomonadota</taxon>
        <taxon>Alphaproteobacteria</taxon>
        <taxon>Rhodospirillales</taxon>
        <taxon>Azospirillaceae</taxon>
        <taxon>Azospirillum</taxon>
    </lineage>
</organism>
<dbReference type="EMBL" id="RZIJ01000025">
    <property type="protein sequence ID" value="RUQ65864.1"/>
    <property type="molecule type" value="Genomic_DNA"/>
</dbReference>